<feature type="transmembrane region" description="Helical" evidence="1">
    <location>
        <begin position="60"/>
        <end position="81"/>
    </location>
</feature>
<keyword evidence="1" id="KW-1133">Transmembrane helix</keyword>
<name>A0ABX6M7U8_9BURK</name>
<reference evidence="2 3" key="1">
    <citation type="submission" date="2020-04" db="EMBL/GenBank/DDBJ databases">
        <title>Genome sequencing of novel species.</title>
        <authorList>
            <person name="Heo J."/>
            <person name="Kim S.-J."/>
            <person name="Kim J.-S."/>
            <person name="Hong S.-B."/>
            <person name="Kwon S.-W."/>
        </authorList>
    </citation>
    <scope>NUCLEOTIDE SEQUENCE [LARGE SCALE GENOMIC DNA]</scope>
    <source>
        <strain evidence="2 3">AF9R3</strain>
    </source>
</reference>
<feature type="transmembrane region" description="Helical" evidence="1">
    <location>
        <begin position="12"/>
        <end position="39"/>
    </location>
</feature>
<dbReference type="RefSeq" id="WP_169111977.1">
    <property type="nucleotide sequence ID" value="NZ_CP051684.1"/>
</dbReference>
<protein>
    <submittedName>
        <fullName evidence="2">Uncharacterized protein</fullName>
    </submittedName>
</protein>
<evidence type="ECO:0000256" key="1">
    <source>
        <dbReference type="SAM" id="Phobius"/>
    </source>
</evidence>
<sequence length="173" mass="20111">MDLKNIPIIRHLPLAAGILKVAVILSGYLLFPGLVLYYIDRYQDHAYSIEAKWYFGLKAFMWAVVTWIFITFMQCMWTNMIGGPDPMEGHWFFFSWPYTKLFSDTTATDVWFYNEAAMCAILIGVSLLAAFCLGKENSSGDFITHESYDEGLRKLRESGDTYDDLLRKERERR</sequence>
<dbReference type="EMBL" id="CP051684">
    <property type="protein sequence ID" value="QJD90139.1"/>
    <property type="molecule type" value="Genomic_DNA"/>
</dbReference>
<gene>
    <name evidence="2" type="ORF">HH213_08535</name>
</gene>
<evidence type="ECO:0000313" key="3">
    <source>
        <dbReference type="Proteomes" id="UP000503117"/>
    </source>
</evidence>
<evidence type="ECO:0000313" key="2">
    <source>
        <dbReference type="EMBL" id="QJD90139.1"/>
    </source>
</evidence>
<keyword evidence="1" id="KW-0472">Membrane</keyword>
<feature type="transmembrane region" description="Helical" evidence="1">
    <location>
        <begin position="111"/>
        <end position="133"/>
    </location>
</feature>
<keyword evidence="3" id="KW-1185">Reference proteome</keyword>
<dbReference type="Proteomes" id="UP000503117">
    <property type="component" value="Chromosome"/>
</dbReference>
<organism evidence="2 3">
    <name type="scientific">Duganella dendranthematis</name>
    <dbReference type="NCBI Taxonomy" id="2728021"/>
    <lineage>
        <taxon>Bacteria</taxon>
        <taxon>Pseudomonadati</taxon>
        <taxon>Pseudomonadota</taxon>
        <taxon>Betaproteobacteria</taxon>
        <taxon>Burkholderiales</taxon>
        <taxon>Oxalobacteraceae</taxon>
        <taxon>Telluria group</taxon>
        <taxon>Duganella</taxon>
    </lineage>
</organism>
<proteinExistence type="predicted"/>
<accession>A0ABX6M7U8</accession>
<keyword evidence="1" id="KW-0812">Transmembrane</keyword>